<dbReference type="EMBL" id="JARJLG010000103">
    <property type="protein sequence ID" value="KAJ7745442.1"/>
    <property type="molecule type" value="Genomic_DNA"/>
</dbReference>
<feature type="region of interest" description="Disordered" evidence="1">
    <location>
        <begin position="69"/>
        <end position="161"/>
    </location>
</feature>
<evidence type="ECO:0000313" key="3">
    <source>
        <dbReference type="Proteomes" id="UP001215280"/>
    </source>
</evidence>
<evidence type="ECO:0000256" key="1">
    <source>
        <dbReference type="SAM" id="MobiDB-lite"/>
    </source>
</evidence>
<reference evidence="2" key="1">
    <citation type="submission" date="2023-03" db="EMBL/GenBank/DDBJ databases">
        <title>Massive genome expansion in bonnet fungi (Mycena s.s.) driven by repeated elements and novel gene families across ecological guilds.</title>
        <authorList>
            <consortium name="Lawrence Berkeley National Laboratory"/>
            <person name="Harder C.B."/>
            <person name="Miyauchi S."/>
            <person name="Viragh M."/>
            <person name="Kuo A."/>
            <person name="Thoen E."/>
            <person name="Andreopoulos B."/>
            <person name="Lu D."/>
            <person name="Skrede I."/>
            <person name="Drula E."/>
            <person name="Henrissat B."/>
            <person name="Morin E."/>
            <person name="Kohler A."/>
            <person name="Barry K."/>
            <person name="LaButti K."/>
            <person name="Morin E."/>
            <person name="Salamov A."/>
            <person name="Lipzen A."/>
            <person name="Mereny Z."/>
            <person name="Hegedus B."/>
            <person name="Baldrian P."/>
            <person name="Stursova M."/>
            <person name="Weitz H."/>
            <person name="Taylor A."/>
            <person name="Grigoriev I.V."/>
            <person name="Nagy L.G."/>
            <person name="Martin F."/>
            <person name="Kauserud H."/>
        </authorList>
    </citation>
    <scope>NUCLEOTIDE SEQUENCE</scope>
    <source>
        <strain evidence="2">CBHHK188m</strain>
    </source>
</reference>
<evidence type="ECO:0000313" key="2">
    <source>
        <dbReference type="EMBL" id="KAJ7745442.1"/>
    </source>
</evidence>
<dbReference type="AlphaFoldDB" id="A0AAD7IMW6"/>
<comment type="caution">
    <text evidence="2">The sequence shown here is derived from an EMBL/GenBank/DDBJ whole genome shotgun (WGS) entry which is preliminary data.</text>
</comment>
<organism evidence="2 3">
    <name type="scientific">Mycena maculata</name>
    <dbReference type="NCBI Taxonomy" id="230809"/>
    <lineage>
        <taxon>Eukaryota</taxon>
        <taxon>Fungi</taxon>
        <taxon>Dikarya</taxon>
        <taxon>Basidiomycota</taxon>
        <taxon>Agaricomycotina</taxon>
        <taxon>Agaricomycetes</taxon>
        <taxon>Agaricomycetidae</taxon>
        <taxon>Agaricales</taxon>
        <taxon>Marasmiineae</taxon>
        <taxon>Mycenaceae</taxon>
        <taxon>Mycena</taxon>
    </lineage>
</organism>
<protein>
    <submittedName>
        <fullName evidence="2">Uncharacterized protein</fullName>
    </submittedName>
</protein>
<proteinExistence type="predicted"/>
<feature type="compositionally biased region" description="Polar residues" evidence="1">
    <location>
        <begin position="128"/>
        <end position="161"/>
    </location>
</feature>
<feature type="region of interest" description="Disordered" evidence="1">
    <location>
        <begin position="404"/>
        <end position="497"/>
    </location>
</feature>
<sequence>MLIIVSPAPPLVTADTPAPRPLYSPQALAFGTIEAGALDAPTVASAARPTTASAVRPTSASAEEDLITLRTPSPLTLGGGENSSALPSLTMSNVDAGVHDEASAPGEDGGWTPVTRKTSRSHRERSNSDISNHTNNSNVSAPDNTTFEPENGSETTMDQATNELSPEELDTLIRRQQNIVEQYLALKAQREASEDKPEVNVFTDAPSSKVQELVPSSSPVPVSSRRRATVEELEDEEDLISFNVIPSTSKGKGPDPGNWGGISVFQNFSEREMNVQRDTLMAYEEAKRTKAEERSVPTDFLVDLSPTVTSTPRAKTSRKRLKSPKTKKVAEASAAPAPVVKVTMVAGPPTTPAAKVQFVEAEPKKTGTVPVAPGHDDDCAAQTIPSVQEILQLLSSKMTELQAQVKARNSASPKSAKGGSGENVSSASRTRPMPPLPRGVTPGRLAAENFFKRQHGASVSNSPPSDPSDDSSSDSGDSSNHSSNDEPGHLRRGASSP</sequence>
<name>A0AAD7IMW6_9AGAR</name>
<gene>
    <name evidence="2" type="ORF">DFH07DRAFT_963334</name>
</gene>
<feature type="compositionally biased region" description="Polar residues" evidence="1">
    <location>
        <begin position="82"/>
        <end position="93"/>
    </location>
</feature>
<dbReference type="Proteomes" id="UP001215280">
    <property type="component" value="Unassembled WGS sequence"/>
</dbReference>
<feature type="compositionally biased region" description="Low complexity" evidence="1">
    <location>
        <begin position="473"/>
        <end position="482"/>
    </location>
</feature>
<accession>A0AAD7IMW6</accession>
<keyword evidence="3" id="KW-1185">Reference proteome</keyword>